<reference evidence="3" key="1">
    <citation type="journal article" date="2015" name="Nat. Genet.">
        <title>The genome and transcriptome of the zoonotic hookworm Ancylostoma ceylanicum identify infection-specific gene families.</title>
        <authorList>
            <person name="Schwarz E.M."/>
            <person name="Hu Y."/>
            <person name="Antoshechkin I."/>
            <person name="Miller M.M."/>
            <person name="Sternberg P.W."/>
            <person name="Aroian R.V."/>
        </authorList>
    </citation>
    <scope>NUCLEOTIDE SEQUENCE</scope>
    <source>
        <strain evidence="3">HY135</strain>
    </source>
</reference>
<accession>A0A016WBE1</accession>
<dbReference type="EMBL" id="JARK01000480">
    <property type="protein sequence ID" value="EYC36582.1"/>
    <property type="molecule type" value="Genomic_DNA"/>
</dbReference>
<evidence type="ECO:0000256" key="1">
    <source>
        <dbReference type="SAM" id="SignalP"/>
    </source>
</evidence>
<evidence type="ECO:0008006" key="4">
    <source>
        <dbReference type="Google" id="ProtNLM"/>
    </source>
</evidence>
<name>A0A016WBE1_9BILA</name>
<comment type="caution">
    <text evidence="2">The sequence shown here is derived from an EMBL/GenBank/DDBJ whole genome shotgun (WGS) entry which is preliminary data.</text>
</comment>
<sequence length="80" mass="9285">MSGRLRIASYLYRLLLLLTLATFAHSCEREIAEDVCPQREGFDKDCELRCQREYPHRLSSACHLRSTGKFHICHAFGIRS</sequence>
<keyword evidence="1" id="KW-0732">Signal</keyword>
<proteinExistence type="predicted"/>
<gene>
    <name evidence="2" type="primary">Acey_s0880.g2830</name>
    <name evidence="2" type="ORF">Y032_0880g2830</name>
</gene>
<dbReference type="Proteomes" id="UP000024635">
    <property type="component" value="Unassembled WGS sequence"/>
</dbReference>
<organism evidence="2 3">
    <name type="scientific">Ancylostoma ceylanicum</name>
    <dbReference type="NCBI Taxonomy" id="53326"/>
    <lineage>
        <taxon>Eukaryota</taxon>
        <taxon>Metazoa</taxon>
        <taxon>Ecdysozoa</taxon>
        <taxon>Nematoda</taxon>
        <taxon>Chromadorea</taxon>
        <taxon>Rhabditida</taxon>
        <taxon>Rhabditina</taxon>
        <taxon>Rhabditomorpha</taxon>
        <taxon>Strongyloidea</taxon>
        <taxon>Ancylostomatidae</taxon>
        <taxon>Ancylostomatinae</taxon>
        <taxon>Ancylostoma</taxon>
    </lineage>
</organism>
<feature type="signal peptide" evidence="1">
    <location>
        <begin position="1"/>
        <end position="26"/>
    </location>
</feature>
<feature type="chain" id="PRO_5001491682" description="Secreted protein" evidence="1">
    <location>
        <begin position="27"/>
        <end position="80"/>
    </location>
</feature>
<keyword evidence="3" id="KW-1185">Reference proteome</keyword>
<evidence type="ECO:0000313" key="2">
    <source>
        <dbReference type="EMBL" id="EYC36582.1"/>
    </source>
</evidence>
<protein>
    <recommendedName>
        <fullName evidence="4">Secreted protein</fullName>
    </recommendedName>
</protein>
<evidence type="ECO:0000313" key="3">
    <source>
        <dbReference type="Proteomes" id="UP000024635"/>
    </source>
</evidence>
<dbReference type="AlphaFoldDB" id="A0A016WBE1"/>
<dbReference type="OrthoDB" id="5843787at2759"/>